<reference evidence="2" key="1">
    <citation type="submission" date="2022-03" db="EMBL/GenBank/DDBJ databases">
        <title>Fererhizobium litorale gen. nov., sp. nov., isolated from sandy sediments of the Sea of Japan seashore.</title>
        <authorList>
            <person name="Romanenko L."/>
            <person name="Kurilenko V."/>
            <person name="Otstavnykh N."/>
            <person name="Svetashev V."/>
            <person name="Tekutyeva L."/>
            <person name="Isaeva M."/>
            <person name="Mikhailov V."/>
        </authorList>
    </citation>
    <scope>NUCLEOTIDE SEQUENCE</scope>
    <source>
        <strain evidence="2">KMM 9576</strain>
    </source>
</reference>
<dbReference type="Proteomes" id="UP001161580">
    <property type="component" value="Unassembled WGS sequence"/>
</dbReference>
<keyword evidence="1" id="KW-0472">Membrane</keyword>
<dbReference type="RefSeq" id="WP_311789249.1">
    <property type="nucleotide sequence ID" value="NZ_JALDYY010000026.1"/>
</dbReference>
<evidence type="ECO:0000313" key="2">
    <source>
        <dbReference type="EMBL" id="MDI7925039.1"/>
    </source>
</evidence>
<evidence type="ECO:0000313" key="3">
    <source>
        <dbReference type="Proteomes" id="UP001161580"/>
    </source>
</evidence>
<feature type="transmembrane region" description="Helical" evidence="1">
    <location>
        <begin position="77"/>
        <end position="98"/>
    </location>
</feature>
<sequence>MDQPGPVEVFLHIKVVLGMIISLSLARLLTGLAAIVQHPDRNRIYAVHLGWALSLFLFIIHFWWWEHRLQSLAVIGFGTYLFLVCFCCLFFFLCALLFPSSVDDYGGYEEYFMSRRKWFFGLLALAYALDLADTTIKGKDYFLSFGWEYPLRNLAFVLLCITAAISANRRFHALFVGLGLLYQVSWIFRLYDLLA</sequence>
<evidence type="ECO:0000256" key="1">
    <source>
        <dbReference type="SAM" id="Phobius"/>
    </source>
</evidence>
<feature type="transmembrane region" description="Helical" evidence="1">
    <location>
        <begin position="149"/>
        <end position="166"/>
    </location>
</feature>
<keyword evidence="1" id="KW-0812">Transmembrane</keyword>
<dbReference type="AlphaFoldDB" id="A0AAE3QKX2"/>
<keyword evidence="3" id="KW-1185">Reference proteome</keyword>
<gene>
    <name evidence="2" type="ORF">MRS75_23560</name>
</gene>
<dbReference type="EMBL" id="JALDYZ010000022">
    <property type="protein sequence ID" value="MDI7925039.1"/>
    <property type="molecule type" value="Genomic_DNA"/>
</dbReference>
<name>A0AAE3QKX2_9HYPH</name>
<feature type="transmembrane region" description="Helical" evidence="1">
    <location>
        <begin position="45"/>
        <end position="65"/>
    </location>
</feature>
<organism evidence="2 3">
    <name type="scientific">Ferirhizobium litorale</name>
    <dbReference type="NCBI Taxonomy" id="2927786"/>
    <lineage>
        <taxon>Bacteria</taxon>
        <taxon>Pseudomonadati</taxon>
        <taxon>Pseudomonadota</taxon>
        <taxon>Alphaproteobacteria</taxon>
        <taxon>Hyphomicrobiales</taxon>
        <taxon>Rhizobiaceae</taxon>
        <taxon>Ferirhizobium</taxon>
    </lineage>
</organism>
<accession>A0AAE3QKX2</accession>
<feature type="transmembrane region" description="Helical" evidence="1">
    <location>
        <begin position="173"/>
        <end position="191"/>
    </location>
</feature>
<comment type="caution">
    <text evidence="2">The sequence shown here is derived from an EMBL/GenBank/DDBJ whole genome shotgun (WGS) entry which is preliminary data.</text>
</comment>
<protein>
    <submittedName>
        <fullName evidence="2">Uncharacterized protein</fullName>
    </submittedName>
</protein>
<proteinExistence type="predicted"/>
<keyword evidence="1" id="KW-1133">Transmembrane helix</keyword>
<feature type="transmembrane region" description="Helical" evidence="1">
    <location>
        <begin position="118"/>
        <end position="137"/>
    </location>
</feature>
<feature type="transmembrane region" description="Helical" evidence="1">
    <location>
        <begin position="15"/>
        <end position="36"/>
    </location>
</feature>